<dbReference type="NCBIfam" id="TIGR00115">
    <property type="entry name" value="tig"/>
    <property type="match status" value="1"/>
</dbReference>
<dbReference type="SUPFAM" id="SSF54534">
    <property type="entry name" value="FKBP-like"/>
    <property type="match status" value="1"/>
</dbReference>
<keyword evidence="12" id="KW-0963">Cytoplasm</keyword>
<feature type="domain" description="PPIase FKBP-type" evidence="16">
    <location>
        <begin position="163"/>
        <end position="223"/>
    </location>
</feature>
<dbReference type="Pfam" id="PF05697">
    <property type="entry name" value="Trigger_N"/>
    <property type="match status" value="1"/>
</dbReference>
<dbReference type="InterPro" id="IPR036611">
    <property type="entry name" value="Trigger_fac_ribosome-bd_sf"/>
</dbReference>
<evidence type="ECO:0000256" key="7">
    <source>
        <dbReference type="ARBA" id="ARBA00023186"/>
    </source>
</evidence>
<comment type="function">
    <text evidence="10 12">Involved in protein export. Acts as a chaperone by maintaining the newly synthesized protein in an open conformation. Functions as a peptidyl-prolyl cis-trans isomerase.</text>
</comment>
<evidence type="ECO:0000256" key="8">
    <source>
        <dbReference type="ARBA" id="ARBA00023235"/>
    </source>
</evidence>
<dbReference type="FunFam" id="3.10.50.40:FF:000001">
    <property type="entry name" value="Trigger factor"/>
    <property type="match status" value="1"/>
</dbReference>
<gene>
    <name evidence="12 17" type="primary">tig</name>
    <name evidence="17" type="ORF">CIB43_00406</name>
</gene>
<feature type="compositionally biased region" description="Basic and acidic residues" evidence="15">
    <location>
        <begin position="443"/>
        <end position="465"/>
    </location>
</feature>
<protein>
    <recommendedName>
        <fullName evidence="4 12">Trigger factor</fullName>
        <shortName evidence="12">TF</shortName>
        <ecNumber evidence="3 12">5.2.1.8</ecNumber>
    </recommendedName>
    <alternativeName>
        <fullName evidence="11 12">PPIase</fullName>
    </alternativeName>
</protein>
<dbReference type="Gene3D" id="1.10.3120.10">
    <property type="entry name" value="Trigger factor, C-terminal domain"/>
    <property type="match status" value="1"/>
</dbReference>
<dbReference type="Pfam" id="PF05698">
    <property type="entry name" value="Trigger_C"/>
    <property type="match status" value="1"/>
</dbReference>
<evidence type="ECO:0000256" key="15">
    <source>
        <dbReference type="SAM" id="MobiDB-lite"/>
    </source>
</evidence>
<dbReference type="EMBL" id="CP022714">
    <property type="protein sequence ID" value="ASU14302.1"/>
    <property type="molecule type" value="Genomic_DNA"/>
</dbReference>
<dbReference type="InterPro" id="IPR008881">
    <property type="entry name" value="Trigger_fac_ribosome-bd_bac"/>
</dbReference>
<comment type="subcellular location">
    <subcellularLocation>
        <location evidence="12">Cytoplasm</location>
    </subcellularLocation>
    <text evidence="12">About half TF is bound to the ribosome near the polypeptide exit tunnel while the other half is free in the cytoplasm.</text>
</comment>
<feature type="region of interest" description="Disordered" evidence="15">
    <location>
        <begin position="431"/>
        <end position="465"/>
    </location>
</feature>
<dbReference type="HAMAP" id="MF_00303">
    <property type="entry name" value="Trigger_factor_Tig"/>
    <property type="match status" value="1"/>
</dbReference>
<comment type="catalytic activity">
    <reaction evidence="1 12 13">
        <text>[protein]-peptidylproline (omega=180) = [protein]-peptidylproline (omega=0)</text>
        <dbReference type="Rhea" id="RHEA:16237"/>
        <dbReference type="Rhea" id="RHEA-COMP:10747"/>
        <dbReference type="Rhea" id="RHEA-COMP:10748"/>
        <dbReference type="ChEBI" id="CHEBI:83833"/>
        <dbReference type="ChEBI" id="CHEBI:83834"/>
        <dbReference type="EC" id="5.2.1.8"/>
    </reaction>
</comment>
<evidence type="ECO:0000313" key="17">
    <source>
        <dbReference type="EMBL" id="ASU14302.1"/>
    </source>
</evidence>
<keyword evidence="8 12" id="KW-0413">Isomerase</keyword>
<dbReference type="Pfam" id="PF00254">
    <property type="entry name" value="FKBP_C"/>
    <property type="match status" value="1"/>
</dbReference>
<reference evidence="17 18" key="1">
    <citation type="submission" date="2017-08" db="EMBL/GenBank/DDBJ databases">
        <title>The complete genome sequence of a Mycoplasma hyopneumoniae isolate in Korea.</title>
        <authorList>
            <person name="Han J."/>
            <person name="Lee N."/>
        </authorList>
    </citation>
    <scope>NUCLEOTIDE SEQUENCE [LARGE SCALE GENOMIC DNA]</scope>
    <source>
        <strain evidence="17 18">KM014</strain>
    </source>
</reference>
<dbReference type="AlphaFoldDB" id="A0A223M9Q6"/>
<dbReference type="Gene3D" id="3.10.50.40">
    <property type="match status" value="1"/>
</dbReference>
<evidence type="ECO:0000256" key="9">
    <source>
        <dbReference type="ARBA" id="ARBA00023306"/>
    </source>
</evidence>
<evidence type="ECO:0000256" key="12">
    <source>
        <dbReference type="HAMAP-Rule" id="MF_00303"/>
    </source>
</evidence>
<evidence type="ECO:0000256" key="10">
    <source>
        <dbReference type="ARBA" id="ARBA00024849"/>
    </source>
</evidence>
<evidence type="ECO:0000256" key="1">
    <source>
        <dbReference type="ARBA" id="ARBA00000971"/>
    </source>
</evidence>
<dbReference type="InterPro" id="IPR027304">
    <property type="entry name" value="Trigger_fact/SurA_dom_sf"/>
</dbReference>
<dbReference type="InterPro" id="IPR001179">
    <property type="entry name" value="PPIase_FKBP_dom"/>
</dbReference>
<accession>A0A223M9Q6</accession>
<dbReference type="Gene3D" id="3.30.70.1050">
    <property type="entry name" value="Trigger factor ribosome-binding domain"/>
    <property type="match status" value="1"/>
</dbReference>
<proteinExistence type="inferred from homology"/>
<evidence type="ECO:0000256" key="14">
    <source>
        <dbReference type="RuleBase" id="RU003914"/>
    </source>
</evidence>
<organism evidence="17 18">
    <name type="scientific">Mesomycoplasma hyopneumoniae</name>
    <name type="common">Mycoplasma hyopneumoniae</name>
    <dbReference type="NCBI Taxonomy" id="2099"/>
    <lineage>
        <taxon>Bacteria</taxon>
        <taxon>Bacillati</taxon>
        <taxon>Mycoplasmatota</taxon>
        <taxon>Mycoplasmoidales</taxon>
        <taxon>Metamycoplasmataceae</taxon>
        <taxon>Mesomycoplasma</taxon>
    </lineage>
</organism>
<evidence type="ECO:0000256" key="11">
    <source>
        <dbReference type="ARBA" id="ARBA00029986"/>
    </source>
</evidence>
<dbReference type="InterPro" id="IPR008880">
    <property type="entry name" value="Trigger_fac_C"/>
</dbReference>
<dbReference type="SUPFAM" id="SSF102735">
    <property type="entry name" value="Trigger factor ribosome-binding domain"/>
    <property type="match status" value="1"/>
</dbReference>
<evidence type="ECO:0000256" key="6">
    <source>
        <dbReference type="ARBA" id="ARBA00023110"/>
    </source>
</evidence>
<dbReference type="EC" id="5.2.1.8" evidence="3 12"/>
<sequence>MIKREFLPESAELKIKLTADSKKWAEFYQKAEQKQAAKVSLRGFRKGKVPLEKARAYLNPQAVFELALRMFLPELEKQAATNIIDSDNVIESPIFNIVNMDKNNLEIEFLYPVYPEIKLPDYKNLKTKFAIKKITKEDIELQKQKLLEAKGRFIEVNRPVKIGDVINFNFKGFIDDEPFDGGEGENFDLRIGSNSFIAGFEEQLVGLEIKKEADIYVTFPENYQVHTYANKKARFRVKINKIKENQPAKLTNEFVASLKIQNVETISQLEVYLENLTERENIERAKIDFQKNALTEIGEQVEVPLAKKLINLEIERLNEVFHSTLKQQEIPLKEYLKITKFTEKDIYDQFEVEAKKLLKNSFIFAEIAKLEGLVPTQQEYESHVEKLAKFTGKSVQEISETVSYNEIQINITNQKVIDKLIEFNHETKDEEIVNKNQNDNEIEQDKEQKDNNEEKINQENNLENK</sequence>
<dbReference type="InterPro" id="IPR037041">
    <property type="entry name" value="Trigger_fac_C_sf"/>
</dbReference>
<dbReference type="GO" id="GO:0006457">
    <property type="term" value="P:protein folding"/>
    <property type="evidence" value="ECO:0007669"/>
    <property type="project" value="UniProtKB-UniRule"/>
</dbReference>
<dbReference type="GO" id="GO:0005737">
    <property type="term" value="C:cytoplasm"/>
    <property type="evidence" value="ECO:0007669"/>
    <property type="project" value="UniProtKB-SubCell"/>
</dbReference>
<dbReference type="GO" id="GO:0015031">
    <property type="term" value="P:protein transport"/>
    <property type="evidence" value="ECO:0007669"/>
    <property type="project" value="UniProtKB-UniRule"/>
</dbReference>
<evidence type="ECO:0000256" key="4">
    <source>
        <dbReference type="ARBA" id="ARBA00016902"/>
    </source>
</evidence>
<evidence type="ECO:0000313" key="18">
    <source>
        <dbReference type="Proteomes" id="UP000215452"/>
    </source>
</evidence>
<dbReference type="PROSITE" id="PS50059">
    <property type="entry name" value="FKBP_PPIASE"/>
    <property type="match status" value="1"/>
</dbReference>
<dbReference type="InterPro" id="IPR046357">
    <property type="entry name" value="PPIase_dom_sf"/>
</dbReference>
<evidence type="ECO:0000259" key="16">
    <source>
        <dbReference type="PROSITE" id="PS50059"/>
    </source>
</evidence>
<keyword evidence="5 12" id="KW-0132">Cell division</keyword>
<name>A0A223M9Q6_MESHO</name>
<keyword evidence="6 12" id="KW-0697">Rotamase</keyword>
<evidence type="ECO:0000256" key="3">
    <source>
        <dbReference type="ARBA" id="ARBA00013194"/>
    </source>
</evidence>
<dbReference type="GO" id="GO:0051301">
    <property type="term" value="P:cell division"/>
    <property type="evidence" value="ECO:0007669"/>
    <property type="project" value="UniProtKB-KW"/>
</dbReference>
<dbReference type="Proteomes" id="UP000215452">
    <property type="component" value="Chromosome"/>
</dbReference>
<comment type="similarity">
    <text evidence="2 12 14">Belongs to the FKBP-type PPIase family. Tig subfamily.</text>
</comment>
<dbReference type="PIRSF" id="PIRSF003095">
    <property type="entry name" value="Trigger_factor"/>
    <property type="match status" value="1"/>
</dbReference>
<evidence type="ECO:0000256" key="13">
    <source>
        <dbReference type="PROSITE-ProRule" id="PRU00277"/>
    </source>
</evidence>
<comment type="domain">
    <text evidence="12">Consists of 3 domains; the N-terminus binds the ribosome, the middle domain has PPIase activity, while the C-terminus has intrinsic chaperone activity on its own.</text>
</comment>
<dbReference type="SUPFAM" id="SSF109998">
    <property type="entry name" value="Triger factor/SurA peptide-binding domain-like"/>
    <property type="match status" value="1"/>
</dbReference>
<keyword evidence="7 12" id="KW-0143">Chaperone</keyword>
<keyword evidence="9 12" id="KW-0131">Cell cycle</keyword>
<dbReference type="GO" id="GO:0003755">
    <property type="term" value="F:peptidyl-prolyl cis-trans isomerase activity"/>
    <property type="evidence" value="ECO:0007669"/>
    <property type="project" value="UniProtKB-UniRule"/>
</dbReference>
<dbReference type="InterPro" id="IPR005215">
    <property type="entry name" value="Trig_fac"/>
</dbReference>
<evidence type="ECO:0000256" key="2">
    <source>
        <dbReference type="ARBA" id="ARBA00005464"/>
    </source>
</evidence>
<evidence type="ECO:0000256" key="5">
    <source>
        <dbReference type="ARBA" id="ARBA00022618"/>
    </source>
</evidence>